<dbReference type="PROSITE" id="PS51371">
    <property type="entry name" value="CBS"/>
    <property type="match status" value="2"/>
</dbReference>
<dbReference type="PANTHER" id="PTHR43080">
    <property type="entry name" value="CBS DOMAIN-CONTAINING PROTEIN CBSX3, MITOCHONDRIAL"/>
    <property type="match status" value="1"/>
</dbReference>
<dbReference type="AlphaFoldDB" id="D1C1R6"/>
<evidence type="ECO:0000259" key="3">
    <source>
        <dbReference type="PROSITE" id="PS51371"/>
    </source>
</evidence>
<dbReference type="eggNOG" id="COG0517">
    <property type="taxonomic scope" value="Bacteria"/>
</dbReference>
<keyword evidence="5" id="KW-1185">Reference proteome</keyword>
<dbReference type="InterPro" id="IPR046342">
    <property type="entry name" value="CBS_dom_sf"/>
</dbReference>
<sequence>MVEEMRVSDVIVPEVDTIGPDETVRTARRRMEAQTIRSLIVVEEDRPVGVIQWRDIMRENEVPADATVADYMVREFPVLDPNLPLEQARSQLGEEIDFDRLPVVDESGHLIGEVPRTALAQAGEVMESAPTAEEGASPEAWTTVREEVTVTTGRGTEVDVEEELDAVAFPTIGAGMTVKGSNGRKLGTVDQVIVDPNGELTAFTVQHGLFGRKHKRIPADLVGQVEDDAVVLSISGTEFNMLPDVEDEG</sequence>
<keyword evidence="1 2" id="KW-0129">CBS domain</keyword>
<dbReference type="EMBL" id="CP001823">
    <property type="protein sequence ID" value="ACZ38183.1"/>
    <property type="molecule type" value="Genomic_DNA"/>
</dbReference>
<dbReference type="Gene3D" id="3.10.580.10">
    <property type="entry name" value="CBS-domain"/>
    <property type="match status" value="1"/>
</dbReference>
<organism evidence="4 5">
    <name type="scientific">Sphaerobacter thermophilus (strain ATCC 49802 / DSM 20745 / KCCM 41009 / NCIMB 13125 / S 6022)</name>
    <dbReference type="NCBI Taxonomy" id="479434"/>
    <lineage>
        <taxon>Bacteria</taxon>
        <taxon>Pseudomonadati</taxon>
        <taxon>Thermomicrobiota</taxon>
        <taxon>Thermomicrobia</taxon>
        <taxon>Sphaerobacterales</taxon>
        <taxon>Sphaerobacterineae</taxon>
        <taxon>Sphaerobacteraceae</taxon>
        <taxon>Sphaerobacter</taxon>
    </lineage>
</organism>
<dbReference type="KEGG" id="sti:Sthe_0746"/>
<dbReference type="SUPFAM" id="SSF54631">
    <property type="entry name" value="CBS-domain pair"/>
    <property type="match status" value="1"/>
</dbReference>
<dbReference type="InParanoid" id="D1C1R6"/>
<protein>
    <submittedName>
        <fullName evidence="4">CBS domain containing protein</fullName>
    </submittedName>
</protein>
<dbReference type="InterPro" id="IPR000644">
    <property type="entry name" value="CBS_dom"/>
</dbReference>
<dbReference type="Proteomes" id="UP000002027">
    <property type="component" value="Chromosome 1"/>
</dbReference>
<dbReference type="SUPFAM" id="SSF50346">
    <property type="entry name" value="PRC-barrel domain"/>
    <property type="match status" value="1"/>
</dbReference>
<feature type="domain" description="CBS" evidence="3">
    <location>
        <begin position="11"/>
        <end position="66"/>
    </location>
</feature>
<dbReference type="InterPro" id="IPR051257">
    <property type="entry name" value="Diverse_CBS-Domain"/>
</dbReference>
<dbReference type="SMART" id="SM00116">
    <property type="entry name" value="CBS"/>
    <property type="match status" value="2"/>
</dbReference>
<evidence type="ECO:0000256" key="2">
    <source>
        <dbReference type="PROSITE-ProRule" id="PRU00703"/>
    </source>
</evidence>
<proteinExistence type="predicted"/>
<dbReference type="Gene3D" id="2.30.30.240">
    <property type="entry name" value="PRC-barrel domain"/>
    <property type="match status" value="1"/>
</dbReference>
<dbReference type="OrthoDB" id="9802114at2"/>
<dbReference type="RefSeq" id="WP_012871230.1">
    <property type="nucleotide sequence ID" value="NC_013523.1"/>
</dbReference>
<reference evidence="4 5" key="2">
    <citation type="journal article" date="2010" name="Stand. Genomic Sci.">
        <title>Complete genome sequence of Desulfohalobium retbaense type strain (HR(100)).</title>
        <authorList>
            <person name="Spring S."/>
            <person name="Nolan M."/>
            <person name="Lapidus A."/>
            <person name="Glavina Del Rio T."/>
            <person name="Copeland A."/>
            <person name="Tice H."/>
            <person name="Cheng J.F."/>
            <person name="Lucas S."/>
            <person name="Land M."/>
            <person name="Chen F."/>
            <person name="Bruce D."/>
            <person name="Goodwin L."/>
            <person name="Pitluck S."/>
            <person name="Ivanova N."/>
            <person name="Mavromatis K."/>
            <person name="Mikhailova N."/>
            <person name="Pati A."/>
            <person name="Chen A."/>
            <person name="Palaniappan K."/>
            <person name="Hauser L."/>
            <person name="Chang Y.J."/>
            <person name="Jeffries C.D."/>
            <person name="Munk C."/>
            <person name="Kiss H."/>
            <person name="Chain P."/>
            <person name="Han C."/>
            <person name="Brettin T."/>
            <person name="Detter J.C."/>
            <person name="Schuler E."/>
            <person name="Goker M."/>
            <person name="Rohde M."/>
            <person name="Bristow J."/>
            <person name="Eisen J.A."/>
            <person name="Markowitz V."/>
            <person name="Hugenholtz P."/>
            <person name="Kyrpides N.C."/>
            <person name="Klenk H.P."/>
        </authorList>
    </citation>
    <scope>NUCLEOTIDE SEQUENCE [LARGE SCALE GENOMIC DNA]</scope>
    <source>
        <strain evidence="5">ATCC 49802 / DSM 20745 / S 6022</strain>
    </source>
</reference>
<gene>
    <name evidence="4" type="ordered locus">Sthe_0746</name>
</gene>
<dbReference type="CDD" id="cd02205">
    <property type="entry name" value="CBS_pair_SF"/>
    <property type="match status" value="1"/>
</dbReference>
<feature type="domain" description="CBS" evidence="3">
    <location>
        <begin position="72"/>
        <end position="131"/>
    </location>
</feature>
<dbReference type="HOGENOM" id="CLU_1115210_0_0_0"/>
<dbReference type="InterPro" id="IPR018684">
    <property type="entry name" value="DUF2171"/>
</dbReference>
<dbReference type="Pfam" id="PF09939">
    <property type="entry name" value="DUF2171"/>
    <property type="match status" value="1"/>
</dbReference>
<evidence type="ECO:0000313" key="4">
    <source>
        <dbReference type="EMBL" id="ACZ38183.1"/>
    </source>
</evidence>
<reference evidence="5" key="1">
    <citation type="submission" date="2009-11" db="EMBL/GenBank/DDBJ databases">
        <title>The complete chromosome 1 of Sphaerobacter thermophilus DSM 20745.</title>
        <authorList>
            <person name="Lucas S."/>
            <person name="Copeland A."/>
            <person name="Lapidus A."/>
            <person name="Glavina del Rio T."/>
            <person name="Dalin E."/>
            <person name="Tice H."/>
            <person name="Bruce D."/>
            <person name="Goodwin L."/>
            <person name="Pitluck S."/>
            <person name="Kyrpides N."/>
            <person name="Mavromatis K."/>
            <person name="Ivanova N."/>
            <person name="Mikhailova N."/>
            <person name="LaButti K.M."/>
            <person name="Clum A."/>
            <person name="Sun H.I."/>
            <person name="Brettin T."/>
            <person name="Detter J.C."/>
            <person name="Han C."/>
            <person name="Larimer F."/>
            <person name="Land M."/>
            <person name="Hauser L."/>
            <person name="Markowitz V."/>
            <person name="Cheng J.F."/>
            <person name="Hugenholtz P."/>
            <person name="Woyke T."/>
            <person name="Wu D."/>
            <person name="Steenblock K."/>
            <person name="Schneider S."/>
            <person name="Pukall R."/>
            <person name="Goeker M."/>
            <person name="Klenk H.P."/>
            <person name="Eisen J.A."/>
        </authorList>
    </citation>
    <scope>NUCLEOTIDE SEQUENCE [LARGE SCALE GENOMIC DNA]</scope>
    <source>
        <strain evidence="5">ATCC 49802 / DSM 20745 / S 6022</strain>
    </source>
</reference>
<accession>D1C1R6</accession>
<evidence type="ECO:0000256" key="1">
    <source>
        <dbReference type="ARBA" id="ARBA00023122"/>
    </source>
</evidence>
<dbReference type="Pfam" id="PF00571">
    <property type="entry name" value="CBS"/>
    <property type="match status" value="2"/>
</dbReference>
<name>D1C1R6_SPHTD</name>
<dbReference type="STRING" id="479434.Sthe_0746"/>
<evidence type="ECO:0000313" key="5">
    <source>
        <dbReference type="Proteomes" id="UP000002027"/>
    </source>
</evidence>
<dbReference type="InterPro" id="IPR011033">
    <property type="entry name" value="PRC_barrel-like_sf"/>
</dbReference>
<dbReference type="PANTHER" id="PTHR43080:SF2">
    <property type="entry name" value="CBS DOMAIN-CONTAINING PROTEIN"/>
    <property type="match status" value="1"/>
</dbReference>